<evidence type="ECO:0000256" key="5">
    <source>
        <dbReference type="ARBA" id="ARBA00023242"/>
    </source>
</evidence>
<keyword evidence="2 7" id="KW-0328">Glycosyltransferase</keyword>
<dbReference type="GeneTree" id="ENSGT00940000154311"/>
<dbReference type="PROSITE" id="PS51059">
    <property type="entry name" value="PARP_CATALYTIC"/>
    <property type="match status" value="1"/>
</dbReference>
<proteinExistence type="inferred from homology"/>
<dbReference type="CDD" id="cd01439">
    <property type="entry name" value="TCCD_inducible_PARP_like"/>
    <property type="match status" value="1"/>
</dbReference>
<feature type="domain" description="PARP catalytic" evidence="8">
    <location>
        <begin position="39"/>
        <end position="237"/>
    </location>
</feature>
<dbReference type="PANTHER" id="PTHR14453">
    <property type="entry name" value="PARP/ZINC FINGER CCCH TYPE DOMAIN CONTAINING PROTEIN"/>
    <property type="match status" value="1"/>
</dbReference>
<dbReference type="SUPFAM" id="SSF56399">
    <property type="entry name" value="ADP-ribosylation"/>
    <property type="match status" value="1"/>
</dbReference>
<keyword evidence="3 7" id="KW-0808">Transferase</keyword>
<dbReference type="Proteomes" id="UP000314986">
    <property type="component" value="Unassembled WGS sequence"/>
</dbReference>
<dbReference type="GO" id="GO:0010629">
    <property type="term" value="P:negative regulation of gene expression"/>
    <property type="evidence" value="ECO:0007669"/>
    <property type="project" value="TreeGrafter"/>
</dbReference>
<evidence type="ECO:0000256" key="4">
    <source>
        <dbReference type="ARBA" id="ARBA00023027"/>
    </source>
</evidence>
<reference evidence="10" key="1">
    <citation type="journal article" date="2006" name="Science">
        <title>Ancient noncoding elements conserved in the human genome.</title>
        <authorList>
            <person name="Venkatesh B."/>
            <person name="Kirkness E.F."/>
            <person name="Loh Y.H."/>
            <person name="Halpern A.L."/>
            <person name="Lee A.P."/>
            <person name="Johnson J."/>
            <person name="Dandona N."/>
            <person name="Viswanathan L.D."/>
            <person name="Tay A."/>
            <person name="Venter J.C."/>
            <person name="Strausberg R.L."/>
            <person name="Brenner S."/>
        </authorList>
    </citation>
    <scope>NUCLEOTIDE SEQUENCE [LARGE SCALE GENOMIC DNA]</scope>
</reference>
<dbReference type="FunFam" id="3.90.228.10:FF:000008">
    <property type="entry name" value="Poly [ADP-ribose] polymerase"/>
    <property type="match status" value="1"/>
</dbReference>
<dbReference type="Pfam" id="PF00644">
    <property type="entry name" value="PARP"/>
    <property type="match status" value="1"/>
</dbReference>
<evidence type="ECO:0000256" key="7">
    <source>
        <dbReference type="RuleBase" id="RU362114"/>
    </source>
</evidence>
<dbReference type="AlphaFoldDB" id="A0A4W3I5R7"/>
<dbReference type="GO" id="GO:0003714">
    <property type="term" value="F:transcription corepressor activity"/>
    <property type="evidence" value="ECO:0007669"/>
    <property type="project" value="TreeGrafter"/>
</dbReference>
<keyword evidence="5" id="KW-0539">Nucleus</keyword>
<evidence type="ECO:0000256" key="6">
    <source>
        <dbReference type="ARBA" id="ARBA00024347"/>
    </source>
</evidence>
<accession>A0A4W3I5R7</accession>
<name>A0A4W3I5R7_CALMI</name>
<dbReference type="GO" id="GO:0003950">
    <property type="term" value="F:NAD+ poly-ADP-ribosyltransferase activity"/>
    <property type="evidence" value="ECO:0007669"/>
    <property type="project" value="UniProtKB-UniRule"/>
</dbReference>
<reference evidence="10" key="2">
    <citation type="journal article" date="2007" name="PLoS Biol.">
        <title>Survey sequencing and comparative analysis of the elephant shark (Callorhinchus milii) genome.</title>
        <authorList>
            <person name="Venkatesh B."/>
            <person name="Kirkness E.F."/>
            <person name="Loh Y.H."/>
            <person name="Halpern A.L."/>
            <person name="Lee A.P."/>
            <person name="Johnson J."/>
            <person name="Dandona N."/>
            <person name="Viswanathan L.D."/>
            <person name="Tay A."/>
            <person name="Venter J.C."/>
            <person name="Strausberg R.L."/>
            <person name="Brenner S."/>
        </authorList>
    </citation>
    <scope>NUCLEOTIDE SEQUENCE [LARGE SCALE GENOMIC DNA]</scope>
</reference>
<keyword evidence="4 7" id="KW-0520">NAD</keyword>
<dbReference type="GO" id="GO:0070212">
    <property type="term" value="P:protein poly-ADP-ribosylation"/>
    <property type="evidence" value="ECO:0007669"/>
    <property type="project" value="TreeGrafter"/>
</dbReference>
<reference evidence="9" key="4">
    <citation type="submission" date="2025-08" db="UniProtKB">
        <authorList>
            <consortium name="Ensembl"/>
        </authorList>
    </citation>
    <scope>IDENTIFICATION</scope>
</reference>
<dbReference type="EC" id="2.4.2.-" evidence="7"/>
<dbReference type="InterPro" id="IPR052056">
    <property type="entry name" value="Mono-ARTD/PARP"/>
</dbReference>
<dbReference type="PANTHER" id="PTHR14453:SF101">
    <property type="entry name" value="POLY [ADP-RIBOSE] POLYMERASE"/>
    <property type="match status" value="1"/>
</dbReference>
<evidence type="ECO:0000313" key="10">
    <source>
        <dbReference type="Proteomes" id="UP000314986"/>
    </source>
</evidence>
<keyword evidence="10" id="KW-1185">Reference proteome</keyword>
<dbReference type="InParanoid" id="A0A4W3I5R7"/>
<protein>
    <recommendedName>
        <fullName evidence="7">Poly [ADP-ribose] polymerase</fullName>
        <shortName evidence="7">PARP</shortName>
        <ecNumber evidence="7">2.4.2.-</ecNumber>
    </recommendedName>
</protein>
<dbReference type="Ensembl" id="ENSCMIT00000023190.1">
    <property type="protein sequence ID" value="ENSCMIP00000022801.1"/>
    <property type="gene ID" value="ENSCMIG00000010241.1"/>
</dbReference>
<dbReference type="GO" id="GO:0005634">
    <property type="term" value="C:nucleus"/>
    <property type="evidence" value="ECO:0007669"/>
    <property type="project" value="UniProtKB-SubCell"/>
</dbReference>
<organism evidence="9 10">
    <name type="scientific">Callorhinchus milii</name>
    <name type="common">Ghost shark</name>
    <dbReference type="NCBI Taxonomy" id="7868"/>
    <lineage>
        <taxon>Eukaryota</taxon>
        <taxon>Metazoa</taxon>
        <taxon>Chordata</taxon>
        <taxon>Craniata</taxon>
        <taxon>Vertebrata</taxon>
        <taxon>Chondrichthyes</taxon>
        <taxon>Holocephali</taxon>
        <taxon>Chimaeriformes</taxon>
        <taxon>Callorhinchidae</taxon>
        <taxon>Callorhinchus</taxon>
    </lineage>
</organism>
<evidence type="ECO:0000256" key="3">
    <source>
        <dbReference type="ARBA" id="ARBA00022679"/>
    </source>
</evidence>
<evidence type="ECO:0000256" key="1">
    <source>
        <dbReference type="ARBA" id="ARBA00004123"/>
    </source>
</evidence>
<dbReference type="GO" id="GO:1990404">
    <property type="term" value="F:NAD+-protein mono-ADP-ribosyltransferase activity"/>
    <property type="evidence" value="ECO:0007669"/>
    <property type="project" value="TreeGrafter"/>
</dbReference>
<reference evidence="10" key="3">
    <citation type="journal article" date="2014" name="Nature">
        <title>Elephant shark genome provides unique insights into gnathostome evolution.</title>
        <authorList>
            <consortium name="International Elephant Shark Genome Sequencing Consortium"/>
            <person name="Venkatesh B."/>
            <person name="Lee A.P."/>
            <person name="Ravi V."/>
            <person name="Maurya A.K."/>
            <person name="Lian M.M."/>
            <person name="Swann J.B."/>
            <person name="Ohta Y."/>
            <person name="Flajnik M.F."/>
            <person name="Sutoh Y."/>
            <person name="Kasahara M."/>
            <person name="Hoon S."/>
            <person name="Gangu V."/>
            <person name="Roy S.W."/>
            <person name="Irimia M."/>
            <person name="Korzh V."/>
            <person name="Kondrychyn I."/>
            <person name="Lim Z.W."/>
            <person name="Tay B.H."/>
            <person name="Tohari S."/>
            <person name="Kong K.W."/>
            <person name="Ho S."/>
            <person name="Lorente-Galdos B."/>
            <person name="Quilez J."/>
            <person name="Marques-Bonet T."/>
            <person name="Raney B.J."/>
            <person name="Ingham P.W."/>
            <person name="Tay A."/>
            <person name="Hillier L.W."/>
            <person name="Minx P."/>
            <person name="Boehm T."/>
            <person name="Wilson R.K."/>
            <person name="Brenner S."/>
            <person name="Warren W.C."/>
        </authorList>
    </citation>
    <scope>NUCLEOTIDE SEQUENCE [LARGE SCALE GENOMIC DNA]</scope>
</reference>
<reference evidence="9" key="5">
    <citation type="submission" date="2025-09" db="UniProtKB">
        <authorList>
            <consortium name="Ensembl"/>
        </authorList>
    </citation>
    <scope>IDENTIFICATION</scope>
</reference>
<dbReference type="OMA" id="QDINDRN"/>
<dbReference type="InterPro" id="IPR012317">
    <property type="entry name" value="Poly(ADP-ribose)pol_cat_dom"/>
</dbReference>
<dbReference type="Gene3D" id="3.90.228.10">
    <property type="match status" value="1"/>
</dbReference>
<comment type="similarity">
    <text evidence="6">Belongs to the ARTD/PARP family.</text>
</comment>
<evidence type="ECO:0000259" key="8">
    <source>
        <dbReference type="PROSITE" id="PS51059"/>
    </source>
</evidence>
<comment type="subcellular location">
    <subcellularLocation>
        <location evidence="1">Nucleus</location>
    </subcellularLocation>
</comment>
<evidence type="ECO:0000256" key="2">
    <source>
        <dbReference type="ARBA" id="ARBA00022676"/>
    </source>
</evidence>
<evidence type="ECO:0000313" key="9">
    <source>
        <dbReference type="Ensembl" id="ENSCMIP00000022801.1"/>
    </source>
</evidence>
<dbReference type="GO" id="GO:0005737">
    <property type="term" value="C:cytoplasm"/>
    <property type="evidence" value="ECO:0007669"/>
    <property type="project" value="TreeGrafter"/>
</dbReference>
<sequence length="237" mass="27127">SGKIMTFRVHLEGASGNSRVQKRDKCTMTICIFYFPGTLPASWTPMNDQEYLEVPLQFGSEEYSKVANEFRTSCQNIAIDRIQNLKLWESYSVRKKAVDRKYPNMVNERTLYHGTTCEIAEQVKKLGFNRSFCGRNALSYGRGTYFAKNAQYSCDNKYSSPSDQGYKYMFQARVITGKLCLGNHLMKVPSPVDEKDSTNLCDCSVNNVSNPSIFVIFCDDGAYPEYLITFNKKEQRK</sequence>